<dbReference type="PANTHER" id="PTHR45708">
    <property type="entry name" value="ENDOCHITINASE"/>
    <property type="match status" value="1"/>
</dbReference>
<evidence type="ECO:0000256" key="14">
    <source>
        <dbReference type="ARBA" id="ARBA00023277"/>
    </source>
</evidence>
<keyword evidence="14" id="KW-0119">Carbohydrate metabolism</keyword>
<dbReference type="Gene3D" id="3.20.20.80">
    <property type="entry name" value="Glycosidases"/>
    <property type="match status" value="1"/>
</dbReference>
<keyword evidence="22" id="KW-0812">Transmembrane</keyword>
<feature type="signal peptide" evidence="23">
    <location>
        <begin position="1"/>
        <end position="21"/>
    </location>
</feature>
<feature type="region of interest" description="Disordered" evidence="21">
    <location>
        <begin position="527"/>
        <end position="564"/>
    </location>
</feature>
<keyword evidence="10 20" id="KW-0378">Hydrolase</keyword>
<keyword evidence="17" id="KW-0624">Polysaccharide degradation</keyword>
<comment type="caution">
    <text evidence="25">The sequence shown here is derived from an EMBL/GenBank/DDBJ whole genome shotgun (WGS) entry which is preliminary data.</text>
</comment>
<evidence type="ECO:0000256" key="19">
    <source>
        <dbReference type="ARBA" id="ARBA00025727"/>
    </source>
</evidence>
<dbReference type="GO" id="GO:0008061">
    <property type="term" value="F:chitin binding"/>
    <property type="evidence" value="ECO:0007669"/>
    <property type="project" value="UniProtKB-KW"/>
</dbReference>
<evidence type="ECO:0000256" key="17">
    <source>
        <dbReference type="ARBA" id="ARBA00023326"/>
    </source>
</evidence>
<dbReference type="SUPFAM" id="SSF51445">
    <property type="entry name" value="(Trans)glycosidases"/>
    <property type="match status" value="1"/>
</dbReference>
<dbReference type="FunFam" id="3.20.20.80:FF:000150">
    <property type="entry name" value="Class III chitinase ChiA1"/>
    <property type="match status" value="1"/>
</dbReference>
<name>A0A1E3BG58_ASPCR</name>
<feature type="compositionally biased region" description="Polar residues" evidence="21">
    <location>
        <begin position="693"/>
        <end position="705"/>
    </location>
</feature>
<comment type="similarity">
    <text evidence="19">Belongs to the glycosyl hydrolase 18 family. Chitinase class III subfamily.</text>
</comment>
<dbReference type="GO" id="GO:0098552">
    <property type="term" value="C:side of membrane"/>
    <property type="evidence" value="ECO:0007669"/>
    <property type="project" value="UniProtKB-KW"/>
</dbReference>
<feature type="compositionally biased region" description="Low complexity" evidence="21">
    <location>
        <begin position="352"/>
        <end position="386"/>
    </location>
</feature>
<dbReference type="InterPro" id="IPR001579">
    <property type="entry name" value="Glyco_hydro_18_chit_AS"/>
</dbReference>
<evidence type="ECO:0000256" key="22">
    <source>
        <dbReference type="SAM" id="Phobius"/>
    </source>
</evidence>
<evidence type="ECO:0000256" key="1">
    <source>
        <dbReference type="ARBA" id="ARBA00000822"/>
    </source>
</evidence>
<keyword evidence="5" id="KW-1003">Cell membrane</keyword>
<gene>
    <name evidence="25" type="ORF">SI65_04951</name>
</gene>
<keyword evidence="26" id="KW-1185">Reference proteome</keyword>
<protein>
    <recommendedName>
        <fullName evidence="4">chitinase</fullName>
        <ecNumber evidence="4">3.2.1.14</ecNumber>
    </recommendedName>
</protein>
<feature type="domain" description="GH18" evidence="24">
    <location>
        <begin position="28"/>
        <end position="340"/>
    </location>
</feature>
<dbReference type="GO" id="GO:0005886">
    <property type="term" value="C:plasma membrane"/>
    <property type="evidence" value="ECO:0007669"/>
    <property type="project" value="UniProtKB-SubCell"/>
</dbReference>
<dbReference type="EMBL" id="JXNT01000004">
    <property type="protein sequence ID" value="ODM19965.1"/>
    <property type="molecule type" value="Genomic_DNA"/>
</dbReference>
<feature type="compositionally biased region" description="Low complexity" evidence="21">
    <location>
        <begin position="527"/>
        <end position="547"/>
    </location>
</feature>
<dbReference type="Proteomes" id="UP000094569">
    <property type="component" value="Unassembled WGS sequence"/>
</dbReference>
<dbReference type="InterPro" id="IPR017853">
    <property type="entry name" value="GH"/>
</dbReference>
<dbReference type="VEuPathDB" id="FungiDB:SI65_04951"/>
<reference evidence="25 26" key="1">
    <citation type="journal article" date="2016" name="BMC Genomics">
        <title>Comparative genomic and transcriptomic analyses of the Fuzhuan brick tea-fermentation fungus Aspergillus cristatus.</title>
        <authorList>
            <person name="Ge Y."/>
            <person name="Wang Y."/>
            <person name="Liu Y."/>
            <person name="Tan Y."/>
            <person name="Ren X."/>
            <person name="Zhang X."/>
            <person name="Hyde K.D."/>
            <person name="Liu Y."/>
            <person name="Liu Z."/>
        </authorList>
    </citation>
    <scope>NUCLEOTIDE SEQUENCE [LARGE SCALE GENOMIC DNA]</scope>
    <source>
        <strain evidence="25 26">GZAAS20.1005</strain>
    </source>
</reference>
<keyword evidence="13" id="KW-0325">Glycoprotein</keyword>
<keyword evidence="12 22" id="KW-0472">Membrane</keyword>
<evidence type="ECO:0000256" key="3">
    <source>
        <dbReference type="ARBA" id="ARBA00004609"/>
    </source>
</evidence>
<keyword evidence="6" id="KW-0964">Secreted</keyword>
<keyword evidence="15" id="KW-0449">Lipoprotein</keyword>
<evidence type="ECO:0000256" key="4">
    <source>
        <dbReference type="ARBA" id="ARBA00012729"/>
    </source>
</evidence>
<accession>A0A1E3BG58</accession>
<evidence type="ECO:0000259" key="24">
    <source>
        <dbReference type="PROSITE" id="PS51910"/>
    </source>
</evidence>
<dbReference type="AlphaFoldDB" id="A0A1E3BG58"/>
<keyword evidence="6" id="KW-0134">Cell wall</keyword>
<evidence type="ECO:0000256" key="15">
    <source>
        <dbReference type="ARBA" id="ARBA00023288"/>
    </source>
</evidence>
<feature type="transmembrane region" description="Helical" evidence="22">
    <location>
        <begin position="773"/>
        <end position="792"/>
    </location>
</feature>
<keyword evidence="8" id="KW-0147">Chitin-binding</keyword>
<sequence length="797" mass="80886">MVSSKLVATVGALALAPVASAFDAQAKTNVAVYYGQGTNQQRLSHFCHETSLDIINLGFVNVFPDQGVLGMPGTNFGNQCDGLTLNVGNTSTQFLTGCHQLAEDIPICQAAGKKVFLSLGGDSGSVQKIESEKSAINFADFLWDLFGPKNNKLALLGSPRPFGDAVVDGFDFDIEVGGGNGYATMINRLREHFAEDTSRTFYISGAPQCPIPDAQLGDAIANAVFDFVWVQFYNTEGCSARNFVQGNGNPGFNYDEWVTVIKNSANPDAKLLVGLPASPDMAIEGFYLNPAEVEPLVSKYMGKYPETFGGIMLWEATASDNNVINNGTYADNMKEILYRYGPKPTPTPTPSQTPSHTPSSSSISVHSSSPAPSSSPVSSETPVLSSTHTLSGSSVVFTPSSSALATSTPVASSTHTPSSSAVASTSSSLLATSSAPKASSSPVSTRVSQSSSQVASSSSTPVKSSSSVIASNKPTTSGKPTTSSSVAVSASQSVTSSAVPTASTSKPVISTKSSSSVLITSTPVVGSQSSVIPSASSSSVGVPGSSPAITPSASVTGVPSATATESKTVTTVIVTSYIDICPTGFTTVTTTYTTTYCPETAVPATPTTEPSVPTGWTTVATVCTHCAATPTTVTLTLPPKTTAPAGAMSTGTANGNESGNSGNTVTGTETGSTITATVIGNNSMPKPSGALFSHSSQKPQDSAGTSLRVPTAAVTPSGPVSTPLIRVPTGTGSAHASSTLYARPTGTASRVPVSPSGTTGTEPLFTGGAAKNVGSGVAIAMAVAAVFLYVGWSEGGI</sequence>
<dbReference type="CDD" id="cd02877">
    <property type="entry name" value="GH18_hevamine_XipI_class_III"/>
    <property type="match status" value="1"/>
</dbReference>
<feature type="chain" id="PRO_5009123679" description="chitinase" evidence="23">
    <location>
        <begin position="22"/>
        <end position="797"/>
    </location>
</feature>
<dbReference type="EC" id="3.2.1.14" evidence="4"/>
<evidence type="ECO:0000256" key="12">
    <source>
        <dbReference type="ARBA" id="ARBA00023136"/>
    </source>
</evidence>
<evidence type="ECO:0000313" key="26">
    <source>
        <dbReference type="Proteomes" id="UP000094569"/>
    </source>
</evidence>
<keyword evidence="7" id="KW-0336">GPI-anchor</keyword>
<proteinExistence type="inferred from homology"/>
<evidence type="ECO:0000256" key="11">
    <source>
        <dbReference type="ARBA" id="ARBA00023024"/>
    </source>
</evidence>
<dbReference type="GO" id="GO:0006032">
    <property type="term" value="P:chitin catabolic process"/>
    <property type="evidence" value="ECO:0007669"/>
    <property type="project" value="UniProtKB-KW"/>
</dbReference>
<feature type="compositionally biased region" description="Polar residues" evidence="21">
    <location>
        <begin position="548"/>
        <end position="564"/>
    </location>
</feature>
<evidence type="ECO:0000256" key="9">
    <source>
        <dbReference type="ARBA" id="ARBA00022729"/>
    </source>
</evidence>
<dbReference type="InterPro" id="IPR045321">
    <property type="entry name" value="Cts1-like"/>
</dbReference>
<evidence type="ECO:0000256" key="20">
    <source>
        <dbReference type="RuleBase" id="RU000489"/>
    </source>
</evidence>
<evidence type="ECO:0000256" key="23">
    <source>
        <dbReference type="SAM" id="SignalP"/>
    </source>
</evidence>
<feature type="region of interest" description="Disordered" evidence="21">
    <location>
        <begin position="681"/>
        <end position="762"/>
    </location>
</feature>
<keyword evidence="16 20" id="KW-0326">Glycosidase</keyword>
<dbReference type="GO" id="GO:0000272">
    <property type="term" value="P:polysaccharide catabolic process"/>
    <property type="evidence" value="ECO:0007669"/>
    <property type="project" value="UniProtKB-KW"/>
</dbReference>
<evidence type="ECO:0000256" key="8">
    <source>
        <dbReference type="ARBA" id="ARBA00022669"/>
    </source>
</evidence>
<evidence type="ECO:0000256" key="21">
    <source>
        <dbReference type="SAM" id="MobiDB-lite"/>
    </source>
</evidence>
<dbReference type="Pfam" id="PF00704">
    <property type="entry name" value="Glyco_hydro_18"/>
    <property type="match status" value="1"/>
</dbReference>
<keyword evidence="9 23" id="KW-0732">Signal</keyword>
<evidence type="ECO:0000256" key="13">
    <source>
        <dbReference type="ARBA" id="ARBA00023180"/>
    </source>
</evidence>
<organism evidence="25 26">
    <name type="scientific">Aspergillus cristatus</name>
    <name type="common">Chinese Fuzhuan brick tea-fermentation fungus</name>
    <name type="synonym">Eurotium cristatum</name>
    <dbReference type="NCBI Taxonomy" id="573508"/>
    <lineage>
        <taxon>Eukaryota</taxon>
        <taxon>Fungi</taxon>
        <taxon>Dikarya</taxon>
        <taxon>Ascomycota</taxon>
        <taxon>Pezizomycotina</taxon>
        <taxon>Eurotiomycetes</taxon>
        <taxon>Eurotiomycetidae</taxon>
        <taxon>Eurotiales</taxon>
        <taxon>Aspergillaceae</taxon>
        <taxon>Aspergillus</taxon>
        <taxon>Aspergillus subgen. Aspergillus</taxon>
    </lineage>
</organism>
<evidence type="ECO:0000313" key="25">
    <source>
        <dbReference type="EMBL" id="ODM19965.1"/>
    </source>
</evidence>
<dbReference type="InterPro" id="IPR001223">
    <property type="entry name" value="Glyco_hydro18_cat"/>
</dbReference>
<dbReference type="PROSITE" id="PS51910">
    <property type="entry name" value="GH18_2"/>
    <property type="match status" value="1"/>
</dbReference>
<comment type="subcellular location">
    <subcellularLocation>
        <location evidence="3">Cell membrane</location>
        <topology evidence="3">Lipid-anchor</topology>
        <topology evidence="3">GPI-anchor</topology>
    </subcellularLocation>
    <subcellularLocation>
        <location evidence="2">Secreted</location>
        <location evidence="2">Cell wall</location>
    </subcellularLocation>
</comment>
<keyword evidence="11" id="KW-0146">Chitin degradation</keyword>
<evidence type="ECO:0000256" key="7">
    <source>
        <dbReference type="ARBA" id="ARBA00022622"/>
    </source>
</evidence>
<dbReference type="STRING" id="573508.A0A1E3BG58"/>
<dbReference type="PROSITE" id="PS01095">
    <property type="entry name" value="GH18_1"/>
    <property type="match status" value="1"/>
</dbReference>
<feature type="region of interest" description="Disordered" evidence="21">
    <location>
        <begin position="339"/>
        <end position="386"/>
    </location>
</feature>
<keyword evidence="22" id="KW-1133">Transmembrane helix</keyword>
<evidence type="ECO:0000256" key="6">
    <source>
        <dbReference type="ARBA" id="ARBA00022512"/>
    </source>
</evidence>
<evidence type="ECO:0000256" key="5">
    <source>
        <dbReference type="ARBA" id="ARBA00022475"/>
    </source>
</evidence>
<dbReference type="GO" id="GO:0008843">
    <property type="term" value="F:endochitinase activity"/>
    <property type="evidence" value="ECO:0007669"/>
    <property type="project" value="UniProtKB-EC"/>
</dbReference>
<evidence type="ECO:0000256" key="2">
    <source>
        <dbReference type="ARBA" id="ARBA00004191"/>
    </source>
</evidence>
<comment type="catalytic activity">
    <reaction evidence="1">
        <text>Random endo-hydrolysis of N-acetyl-beta-D-glucosaminide (1-&gt;4)-beta-linkages in chitin and chitodextrins.</text>
        <dbReference type="EC" id="3.2.1.14"/>
    </reaction>
</comment>
<comment type="function">
    <text evidence="18">GPI-anchored chitinase involved in the degradation of chitin, a component of the cell walls of fungi and exoskeletal elements of some animals (including worms and arthropods). Required to reshape the cell wall at the sites where cell wall remodeling and/or cell wall maturation actively take place such as sites of conidia formation.</text>
</comment>
<evidence type="ECO:0000256" key="16">
    <source>
        <dbReference type="ARBA" id="ARBA00023295"/>
    </source>
</evidence>
<dbReference type="GO" id="GO:0005576">
    <property type="term" value="C:extracellular region"/>
    <property type="evidence" value="ECO:0007669"/>
    <property type="project" value="TreeGrafter"/>
</dbReference>
<feature type="compositionally biased region" description="Polar residues" evidence="21">
    <location>
        <begin position="730"/>
        <end position="740"/>
    </location>
</feature>
<evidence type="ECO:0000256" key="18">
    <source>
        <dbReference type="ARBA" id="ARBA00024658"/>
    </source>
</evidence>
<dbReference type="OrthoDB" id="6020543at2759"/>
<feature type="region of interest" description="Disordered" evidence="21">
    <location>
        <begin position="432"/>
        <end position="487"/>
    </location>
</feature>
<dbReference type="PANTHER" id="PTHR45708:SF47">
    <property type="entry name" value="ENDOCHITINASE A"/>
    <property type="match status" value="1"/>
</dbReference>
<dbReference type="InterPro" id="IPR050542">
    <property type="entry name" value="Glycosyl_Hydrlase18_Chitinase"/>
</dbReference>
<evidence type="ECO:0000256" key="10">
    <source>
        <dbReference type="ARBA" id="ARBA00022801"/>
    </source>
</evidence>